<comment type="pathway">
    <text evidence="2">Cofactor biosynthesis; molybdopterin biosynthesis.</text>
</comment>
<evidence type="ECO:0000256" key="1">
    <source>
        <dbReference type="ARBA" id="ARBA00001946"/>
    </source>
</evidence>
<accession>A0A484H4K6</accession>
<dbReference type="Pfam" id="PF03453">
    <property type="entry name" value="MoeA_N"/>
    <property type="match status" value="1"/>
</dbReference>
<keyword evidence="4" id="KW-0500">Molybdenum</keyword>
<dbReference type="InterPro" id="IPR005111">
    <property type="entry name" value="MoeA_C_domain_IV"/>
</dbReference>
<evidence type="ECO:0000256" key="5">
    <source>
        <dbReference type="ARBA" id="ARBA00022679"/>
    </source>
</evidence>
<dbReference type="Pfam" id="PF03454">
    <property type="entry name" value="MoeA_C"/>
    <property type="match status" value="1"/>
</dbReference>
<comment type="catalytic activity">
    <reaction evidence="9">
        <text>adenylyl-molybdopterin + molybdate = Mo-molybdopterin + AMP + H(+)</text>
        <dbReference type="Rhea" id="RHEA:35047"/>
        <dbReference type="ChEBI" id="CHEBI:15378"/>
        <dbReference type="ChEBI" id="CHEBI:36264"/>
        <dbReference type="ChEBI" id="CHEBI:62727"/>
        <dbReference type="ChEBI" id="CHEBI:71302"/>
        <dbReference type="ChEBI" id="CHEBI:456215"/>
        <dbReference type="EC" id="2.10.1.1"/>
    </reaction>
</comment>
<keyword evidence="8" id="KW-0501">Molybdenum cofactor biosynthesis</keyword>
<dbReference type="PANTHER" id="PTHR10192">
    <property type="entry name" value="MOLYBDOPTERIN BIOSYNTHESIS PROTEIN"/>
    <property type="match status" value="1"/>
</dbReference>
<dbReference type="Gene3D" id="3.90.105.10">
    <property type="entry name" value="Molybdopterin biosynthesis moea protein, domain 2"/>
    <property type="match status" value="1"/>
</dbReference>
<dbReference type="GO" id="GO:0006777">
    <property type="term" value="P:Mo-molybdopterin cofactor biosynthetic process"/>
    <property type="evidence" value="ECO:0007669"/>
    <property type="project" value="UniProtKB-KW"/>
</dbReference>
<evidence type="ECO:0000256" key="9">
    <source>
        <dbReference type="ARBA" id="ARBA00047317"/>
    </source>
</evidence>
<dbReference type="CDD" id="cd00887">
    <property type="entry name" value="MoeA"/>
    <property type="match status" value="1"/>
</dbReference>
<protein>
    <recommendedName>
        <fullName evidence="3">molybdopterin molybdotransferase</fullName>
        <ecNumber evidence="3">2.10.1.1</ecNumber>
    </recommendedName>
</protein>
<dbReference type="InterPro" id="IPR005110">
    <property type="entry name" value="MoeA_linker/N"/>
</dbReference>
<dbReference type="AlphaFoldDB" id="A0A484H4K6"/>
<evidence type="ECO:0000256" key="8">
    <source>
        <dbReference type="ARBA" id="ARBA00023150"/>
    </source>
</evidence>
<dbReference type="GO" id="GO:0046872">
    <property type="term" value="F:metal ion binding"/>
    <property type="evidence" value="ECO:0007669"/>
    <property type="project" value="UniProtKB-KW"/>
</dbReference>
<dbReference type="NCBIfam" id="NF045515">
    <property type="entry name" value="Glp_gephyrin"/>
    <property type="match status" value="1"/>
</dbReference>
<dbReference type="GO" id="GO:0061599">
    <property type="term" value="F:molybdopterin molybdotransferase activity"/>
    <property type="evidence" value="ECO:0007669"/>
    <property type="project" value="UniProtKB-EC"/>
</dbReference>
<dbReference type="GO" id="GO:0005829">
    <property type="term" value="C:cytosol"/>
    <property type="evidence" value="ECO:0007669"/>
    <property type="project" value="TreeGrafter"/>
</dbReference>
<dbReference type="EC" id="2.10.1.1" evidence="3"/>
<evidence type="ECO:0000256" key="2">
    <source>
        <dbReference type="ARBA" id="ARBA00005046"/>
    </source>
</evidence>
<dbReference type="SUPFAM" id="SSF63867">
    <property type="entry name" value="MoeA C-terminal domain-like"/>
    <property type="match status" value="1"/>
</dbReference>
<keyword evidence="6" id="KW-0479">Metal-binding</keyword>
<dbReference type="Gene3D" id="2.170.190.11">
    <property type="entry name" value="Molybdopterin biosynthesis moea protein, domain 3"/>
    <property type="match status" value="1"/>
</dbReference>
<dbReference type="InterPro" id="IPR036688">
    <property type="entry name" value="MoeA_C_domain_IV_sf"/>
</dbReference>
<dbReference type="InterPro" id="IPR036425">
    <property type="entry name" value="MoaB/Mog-like_dom_sf"/>
</dbReference>
<sequence>MISVQDARCRIMTPLRRLGAELVSLREAADRILAVDIAARITHPQAAVSAMDGYAVRVVDIAHRPVTLAVVAQSAAGHPAGRGIGPGEAVRIFTGAVIPAGADCILLQEDVETGPEKNIIVQKQTTTGSHIRPAGSDFKAGDVLLRAGRCLSFRDIALAAAMNVPWFPVVRRPRVAILSTGEEIRLPGESIGPGELIDSNGFGISVLIASHGGVAENLGMASDNRDSLLSLVEAARGADLLVITGGVSVGEYDLVREVLSEAGMILDFWKVAVRPGKPLMSGHLAGMPVLGLPGNPVSALVSAILFVLPALNTLLGLPVQTGAERQSGVLTCNLPANDSREDYLRAICVRTDDHVLHVTPFAQQDSAMQAILAKANCLAIRPQYASSARRGDSIDIIILESL</sequence>
<dbReference type="PANTHER" id="PTHR10192:SF5">
    <property type="entry name" value="GEPHYRIN"/>
    <property type="match status" value="1"/>
</dbReference>
<organism evidence="11">
    <name type="scientific">invertebrate metagenome</name>
    <dbReference type="NCBI Taxonomy" id="1711999"/>
    <lineage>
        <taxon>unclassified sequences</taxon>
        <taxon>metagenomes</taxon>
        <taxon>organismal metagenomes</taxon>
    </lineage>
</organism>
<dbReference type="SUPFAM" id="SSF53218">
    <property type="entry name" value="Molybdenum cofactor biosynthesis proteins"/>
    <property type="match status" value="1"/>
</dbReference>
<dbReference type="Gene3D" id="3.40.980.10">
    <property type="entry name" value="MoaB/Mog-like domain"/>
    <property type="match status" value="1"/>
</dbReference>
<dbReference type="FunFam" id="3.40.980.10:FF:000004">
    <property type="entry name" value="Molybdopterin molybdenumtransferase"/>
    <property type="match status" value="1"/>
</dbReference>
<dbReference type="InterPro" id="IPR001453">
    <property type="entry name" value="MoaB/Mog_dom"/>
</dbReference>
<evidence type="ECO:0000256" key="3">
    <source>
        <dbReference type="ARBA" id="ARBA00013269"/>
    </source>
</evidence>
<dbReference type="InterPro" id="IPR038987">
    <property type="entry name" value="MoeA-like"/>
</dbReference>
<evidence type="ECO:0000256" key="4">
    <source>
        <dbReference type="ARBA" id="ARBA00022505"/>
    </source>
</evidence>
<reference evidence="11" key="1">
    <citation type="submission" date="2018-10" db="EMBL/GenBank/DDBJ databases">
        <authorList>
            <person name="Gruber-Vodicka H."/>
            <person name="Jaeckle O."/>
        </authorList>
    </citation>
    <scope>NUCLEOTIDE SEQUENCE</scope>
</reference>
<keyword evidence="7" id="KW-0460">Magnesium</keyword>
<name>A0A484H4K6_9ZZZZ</name>
<evidence type="ECO:0000256" key="6">
    <source>
        <dbReference type="ARBA" id="ARBA00022723"/>
    </source>
</evidence>
<dbReference type="Gene3D" id="2.40.340.10">
    <property type="entry name" value="MoeA, C-terminal, domain IV"/>
    <property type="match status" value="1"/>
</dbReference>
<dbReference type="Pfam" id="PF00994">
    <property type="entry name" value="MoCF_biosynth"/>
    <property type="match status" value="1"/>
</dbReference>
<evidence type="ECO:0000259" key="10">
    <source>
        <dbReference type="SMART" id="SM00852"/>
    </source>
</evidence>
<evidence type="ECO:0000313" key="11">
    <source>
        <dbReference type="EMBL" id="VBB68689.1"/>
    </source>
</evidence>
<keyword evidence="5" id="KW-0808">Transferase</keyword>
<dbReference type="UniPathway" id="UPA00344"/>
<dbReference type="SMART" id="SM00852">
    <property type="entry name" value="MoCF_biosynth"/>
    <property type="match status" value="1"/>
</dbReference>
<comment type="cofactor">
    <cofactor evidence="1">
        <name>Mg(2+)</name>
        <dbReference type="ChEBI" id="CHEBI:18420"/>
    </cofactor>
</comment>
<dbReference type="EMBL" id="LR026963">
    <property type="protein sequence ID" value="VBB68689.1"/>
    <property type="molecule type" value="Genomic_DNA"/>
</dbReference>
<dbReference type="InterPro" id="IPR036135">
    <property type="entry name" value="MoeA_linker/N_sf"/>
</dbReference>
<dbReference type="SUPFAM" id="SSF63882">
    <property type="entry name" value="MoeA N-terminal region -like"/>
    <property type="match status" value="1"/>
</dbReference>
<gene>
    <name evidence="11" type="ORF">RIEGSTA812A_PEG_162</name>
</gene>
<feature type="domain" description="MoaB/Mog" evidence="10">
    <location>
        <begin position="176"/>
        <end position="313"/>
    </location>
</feature>
<evidence type="ECO:0000256" key="7">
    <source>
        <dbReference type="ARBA" id="ARBA00022842"/>
    </source>
</evidence>
<proteinExistence type="predicted"/>